<reference evidence="1" key="2">
    <citation type="submission" date="2021-01" db="EMBL/GenBank/DDBJ databases">
        <authorList>
            <person name="Schikora-Tamarit M.A."/>
        </authorList>
    </citation>
    <scope>NUCLEOTIDE SEQUENCE</scope>
    <source>
        <strain evidence="1">NCAIM Y.01608</strain>
    </source>
</reference>
<dbReference type="Proteomes" id="UP000788993">
    <property type="component" value="Unassembled WGS sequence"/>
</dbReference>
<proteinExistence type="predicted"/>
<comment type="caution">
    <text evidence="1">The sequence shown here is derived from an EMBL/GenBank/DDBJ whole genome shotgun (WGS) entry which is preliminary data.</text>
</comment>
<sequence>MAASMLPTHDAHVIPWMLSSARYSLSGSAFTSTSTTVLSSESDWVLRFSRFSRFSRSGSPCCSYSSRHFLQCSRWCFSRLLVAKIRFALSKTRLIGSVHEGLDWSLDMSQEMTSKPQLSNLRSTRASLAARSAPGPTIVSSPSVRNTTTGGFVLSAVLSWHTILLNSVTSKMSLRARWMLIEHSSQWTLAS</sequence>
<dbReference type="AlphaFoldDB" id="A0A9P8NTD4"/>
<gene>
    <name evidence="1" type="ORF">OGATHE_006758</name>
</gene>
<evidence type="ECO:0000313" key="1">
    <source>
        <dbReference type="EMBL" id="KAH3659032.1"/>
    </source>
</evidence>
<organism evidence="1 2">
    <name type="scientific">Ogataea polymorpha</name>
    <dbReference type="NCBI Taxonomy" id="460523"/>
    <lineage>
        <taxon>Eukaryota</taxon>
        <taxon>Fungi</taxon>
        <taxon>Dikarya</taxon>
        <taxon>Ascomycota</taxon>
        <taxon>Saccharomycotina</taxon>
        <taxon>Pichiomycetes</taxon>
        <taxon>Pichiales</taxon>
        <taxon>Pichiaceae</taxon>
        <taxon>Ogataea</taxon>
    </lineage>
</organism>
<keyword evidence="2" id="KW-1185">Reference proteome</keyword>
<evidence type="ECO:0000313" key="2">
    <source>
        <dbReference type="Proteomes" id="UP000788993"/>
    </source>
</evidence>
<reference evidence="1" key="1">
    <citation type="journal article" date="2021" name="Open Biol.">
        <title>Shared evolutionary footprints suggest mitochondrial oxidative damage underlies multiple complex I losses in fungi.</title>
        <authorList>
            <person name="Schikora-Tamarit M.A."/>
            <person name="Marcet-Houben M."/>
            <person name="Nosek J."/>
            <person name="Gabaldon T."/>
        </authorList>
    </citation>
    <scope>NUCLEOTIDE SEQUENCE</scope>
    <source>
        <strain evidence="1">NCAIM Y.01608</strain>
    </source>
</reference>
<protein>
    <submittedName>
        <fullName evidence="1">Uncharacterized protein</fullName>
    </submittedName>
</protein>
<name>A0A9P8NTD4_9ASCO</name>
<dbReference type="EMBL" id="JAEUBD010001571">
    <property type="protein sequence ID" value="KAH3659032.1"/>
    <property type="molecule type" value="Genomic_DNA"/>
</dbReference>
<accession>A0A9P8NTD4</accession>